<dbReference type="EMBL" id="RJJD01000001">
    <property type="protein sequence ID" value="RNI31408.1"/>
    <property type="molecule type" value="Genomic_DNA"/>
</dbReference>
<gene>
    <name evidence="1" type="ORF">EFB08_02475</name>
</gene>
<protein>
    <submittedName>
        <fullName evidence="1">Uncharacterized protein</fullName>
    </submittedName>
</protein>
<evidence type="ECO:0000313" key="1">
    <source>
        <dbReference type="EMBL" id="RNI31408.1"/>
    </source>
</evidence>
<dbReference type="RefSeq" id="WP_123125310.1">
    <property type="nucleotide sequence ID" value="NZ_RJJD01000001.1"/>
</dbReference>
<sequence>MVSRTKEVNLVVDKFQEYSHYSAEDFVEESSFWNWVLEEAGADHDFWKGFVEAYPAKAEVIKQAREKVLQLNTQEHRLPGDRVANLWAKINLSMASELPSEASPAKAGTNL</sequence>
<keyword evidence="2" id="KW-1185">Reference proteome</keyword>
<accession>A0A3M9N307</accession>
<dbReference type="OrthoDB" id="1523489at2"/>
<evidence type="ECO:0000313" key="2">
    <source>
        <dbReference type="Proteomes" id="UP000272117"/>
    </source>
</evidence>
<reference evidence="1 2" key="1">
    <citation type="submission" date="2018-11" db="EMBL/GenBank/DDBJ databases">
        <title>Rufibacter latericius sp. nov., isolated from water in Baiyang Lake.</title>
        <authorList>
            <person name="Yang Y."/>
        </authorList>
    </citation>
    <scope>NUCLEOTIDE SEQUENCE [LARGE SCALE GENOMIC DNA]</scope>
    <source>
        <strain evidence="1 2">R-22-1c-1</strain>
    </source>
</reference>
<dbReference type="Proteomes" id="UP000272117">
    <property type="component" value="Unassembled WGS sequence"/>
</dbReference>
<dbReference type="AlphaFoldDB" id="A0A3M9N307"/>
<organism evidence="1 2">
    <name type="scientific">Rufibacter latericius</name>
    <dbReference type="NCBI Taxonomy" id="2487040"/>
    <lineage>
        <taxon>Bacteria</taxon>
        <taxon>Pseudomonadati</taxon>
        <taxon>Bacteroidota</taxon>
        <taxon>Cytophagia</taxon>
        <taxon>Cytophagales</taxon>
        <taxon>Hymenobacteraceae</taxon>
        <taxon>Rufibacter</taxon>
    </lineage>
</organism>
<name>A0A3M9N307_9BACT</name>
<comment type="caution">
    <text evidence="1">The sequence shown here is derived from an EMBL/GenBank/DDBJ whole genome shotgun (WGS) entry which is preliminary data.</text>
</comment>
<proteinExistence type="predicted"/>